<reference evidence="2 3" key="1">
    <citation type="submission" date="2021-03" db="EMBL/GenBank/DDBJ databases">
        <title>novel species isolated from a fishpond in China.</title>
        <authorList>
            <person name="Lu H."/>
            <person name="Cai Z."/>
        </authorList>
    </citation>
    <scope>NUCLEOTIDE SEQUENCE [LARGE SCALE GENOMIC DNA]</scope>
    <source>
        <strain evidence="2 3">H41</strain>
    </source>
</reference>
<dbReference type="EMBL" id="JAFKCT010000005">
    <property type="protein sequence ID" value="MBN7812009.1"/>
    <property type="molecule type" value="Genomic_DNA"/>
</dbReference>
<comment type="caution">
    <text evidence="2">The sequence shown here is derived from an EMBL/GenBank/DDBJ whole genome shotgun (WGS) entry which is preliminary data.</text>
</comment>
<name>A0ABS3C618_9BACT</name>
<feature type="signal peptide" evidence="1">
    <location>
        <begin position="1"/>
        <end position="19"/>
    </location>
</feature>
<accession>A0ABS3C618</accession>
<sequence length="120" mass="13373">MKIYFFVFAVAICFMGCQSDTDPTCLEVAMIGVDPCGGGMLVSVKKPENIGETITYDGTTYTNVVKVFTTLTIPASTTTYIQFRDFDPEKDKQFYGICLAIYAPYPVPWKVATYWTEAPC</sequence>
<dbReference type="Proteomes" id="UP000664317">
    <property type="component" value="Unassembled WGS sequence"/>
</dbReference>
<evidence type="ECO:0000256" key="1">
    <source>
        <dbReference type="SAM" id="SignalP"/>
    </source>
</evidence>
<gene>
    <name evidence="2" type="ORF">J0A68_13740</name>
</gene>
<feature type="chain" id="PRO_5046581221" evidence="1">
    <location>
        <begin position="20"/>
        <end position="120"/>
    </location>
</feature>
<protein>
    <submittedName>
        <fullName evidence="2">Uncharacterized protein</fullName>
    </submittedName>
</protein>
<dbReference type="RefSeq" id="WP_206578783.1">
    <property type="nucleotide sequence ID" value="NZ_JAFKCT010000005.1"/>
</dbReference>
<organism evidence="2 3">
    <name type="scientific">Algoriphagus oliviformis</name>
    <dbReference type="NCBI Taxonomy" id="2811231"/>
    <lineage>
        <taxon>Bacteria</taxon>
        <taxon>Pseudomonadati</taxon>
        <taxon>Bacteroidota</taxon>
        <taxon>Cytophagia</taxon>
        <taxon>Cytophagales</taxon>
        <taxon>Cyclobacteriaceae</taxon>
        <taxon>Algoriphagus</taxon>
    </lineage>
</organism>
<evidence type="ECO:0000313" key="3">
    <source>
        <dbReference type="Proteomes" id="UP000664317"/>
    </source>
</evidence>
<keyword evidence="3" id="KW-1185">Reference proteome</keyword>
<evidence type="ECO:0000313" key="2">
    <source>
        <dbReference type="EMBL" id="MBN7812009.1"/>
    </source>
</evidence>
<keyword evidence="1" id="KW-0732">Signal</keyword>
<proteinExistence type="predicted"/>